<keyword evidence="2" id="KW-0378">Hydrolase</keyword>
<dbReference type="Proteomes" id="UP001202248">
    <property type="component" value="Unassembled WGS sequence"/>
</dbReference>
<feature type="domain" description="Nudix hydrolase" evidence="1">
    <location>
        <begin position="12"/>
        <end position="144"/>
    </location>
</feature>
<dbReference type="SUPFAM" id="SSF46785">
    <property type="entry name" value="Winged helix' DNA-binding domain"/>
    <property type="match status" value="1"/>
</dbReference>
<keyword evidence="3" id="KW-1185">Reference proteome</keyword>
<reference evidence="2 3" key="1">
    <citation type="submission" date="2022-02" db="EMBL/GenBank/DDBJ databases">
        <authorList>
            <person name="Min J."/>
        </authorList>
    </citation>
    <scope>NUCLEOTIDE SEQUENCE [LARGE SCALE GENOMIC DNA]</scope>
    <source>
        <strain evidence="2 3">GR10-1</strain>
    </source>
</reference>
<dbReference type="PANTHER" id="PTHR43736:SF4">
    <property type="entry name" value="SLR1690 PROTEIN"/>
    <property type="match status" value="1"/>
</dbReference>
<dbReference type="RefSeq" id="WP_240831973.1">
    <property type="nucleotide sequence ID" value="NZ_JAKWBL010000004.1"/>
</dbReference>
<evidence type="ECO:0000259" key="1">
    <source>
        <dbReference type="PROSITE" id="PS51462"/>
    </source>
</evidence>
<dbReference type="InterPro" id="IPR036388">
    <property type="entry name" value="WH-like_DNA-bd_sf"/>
</dbReference>
<accession>A0ABS9SNI4</accession>
<dbReference type="PANTHER" id="PTHR43736">
    <property type="entry name" value="ADP-RIBOSE PYROPHOSPHATASE"/>
    <property type="match status" value="1"/>
</dbReference>
<dbReference type="InterPro" id="IPR036390">
    <property type="entry name" value="WH_DNA-bd_sf"/>
</dbReference>
<comment type="caution">
    <text evidence="2">The sequence shown here is derived from an EMBL/GenBank/DDBJ whole genome shotgun (WGS) entry which is preliminary data.</text>
</comment>
<dbReference type="Pfam" id="PF21906">
    <property type="entry name" value="WHD_NrtR"/>
    <property type="match status" value="1"/>
</dbReference>
<name>A0ABS9SNI4_9BACT</name>
<gene>
    <name evidence="2" type="ORF">MKP09_19570</name>
</gene>
<protein>
    <submittedName>
        <fullName evidence="2">NUDIX hydrolase</fullName>
    </submittedName>
</protein>
<evidence type="ECO:0000313" key="3">
    <source>
        <dbReference type="Proteomes" id="UP001202248"/>
    </source>
</evidence>
<organism evidence="2 3">
    <name type="scientific">Niabella ginsengisoli</name>
    <dbReference type="NCBI Taxonomy" id="522298"/>
    <lineage>
        <taxon>Bacteria</taxon>
        <taxon>Pseudomonadati</taxon>
        <taxon>Bacteroidota</taxon>
        <taxon>Chitinophagia</taxon>
        <taxon>Chitinophagales</taxon>
        <taxon>Chitinophagaceae</taxon>
        <taxon>Niabella</taxon>
    </lineage>
</organism>
<dbReference type="Pfam" id="PF00293">
    <property type="entry name" value="NUDIX"/>
    <property type="match status" value="1"/>
</dbReference>
<evidence type="ECO:0000313" key="2">
    <source>
        <dbReference type="EMBL" id="MCH5599953.1"/>
    </source>
</evidence>
<dbReference type="InterPro" id="IPR054105">
    <property type="entry name" value="WHD_NrtR"/>
</dbReference>
<dbReference type="InterPro" id="IPR015797">
    <property type="entry name" value="NUDIX_hydrolase-like_dom_sf"/>
</dbReference>
<dbReference type="PROSITE" id="PS51462">
    <property type="entry name" value="NUDIX"/>
    <property type="match status" value="1"/>
</dbReference>
<dbReference type="EMBL" id="JAKWBL010000004">
    <property type="protein sequence ID" value="MCH5599953.1"/>
    <property type="molecule type" value="Genomic_DNA"/>
</dbReference>
<dbReference type="InterPro" id="IPR000086">
    <property type="entry name" value="NUDIX_hydrolase_dom"/>
</dbReference>
<dbReference type="GO" id="GO:0016787">
    <property type="term" value="F:hydrolase activity"/>
    <property type="evidence" value="ECO:0007669"/>
    <property type="project" value="UniProtKB-KW"/>
</dbReference>
<dbReference type="Gene3D" id="3.90.79.10">
    <property type="entry name" value="Nucleoside Triphosphate Pyrophosphohydrolase"/>
    <property type="match status" value="1"/>
</dbReference>
<proteinExistence type="predicted"/>
<dbReference type="Gene3D" id="1.10.10.10">
    <property type="entry name" value="Winged helix-like DNA-binding domain superfamily/Winged helix DNA-binding domain"/>
    <property type="match status" value="1"/>
</dbReference>
<dbReference type="CDD" id="cd18873">
    <property type="entry name" value="NUDIX_NadM_like"/>
    <property type="match status" value="1"/>
</dbReference>
<sequence>MTKEKRYQKITKFTVAVDCIVFGFDGTRLKILLIKRGLEPEKGKWSLMGGFVNEDESADIAANRILKTLTGLEGIYLEQFHTFSSPERDPVQRTVSIAYFALIDINKYKESINTDFEAEWFPIKEFPHLIFDHNEMVLLAQKKLQYKAASHTILFELLPDKFTLPLLQSLFEDVFNTSFDKGNFSRKMLSTKLLIKQKEKDKSNSKKGAYYYKLDKKHYEDNLHKILKLIPNPNNLL</sequence>
<dbReference type="SUPFAM" id="SSF55811">
    <property type="entry name" value="Nudix"/>
    <property type="match status" value="1"/>
</dbReference>